<sequence length="582" mass="65036">MSRPTFYGDLGSEFNPELVTTDVFIAGSGPIGCVRKILDDTNDTKVLMVEVGSQDDPIIGRHHKNSIKYQKDIDAFVHVIQGALQHVSVPPASNYMSTLGTGAWVLDSGESFVSRFYNPDQKPEVNLPGCSVTRTVGGMATHWTCACPKPHDEERENCPLEEAEFDKLLEESGELLNVNPNEYDESVRHNLVKAILQKAYDPENTGGIVDNLPLAVKRSDNPAYVTWTGSDTVLGEDYSKGTHERFDLRPEHKLIGFMRTDTENLKLIHEGSGSIQYAYVKDLKRNRYLAIEAKIYIVACGAVCTPQVLWNSGFGEYDAKIPPELPALGRYLTEQSLAFCQVVLKSEYIRNIHDPKKSLVSKELQKVCLGHRRKYRNDPIWIPFTDPEPQVTMPYTEETPWHTQIHRDAFSYGDVGPRTDPRLVVDLRYFGRQEIKSTNFITFSKDHTDIYGMPQATFHVTRSDKDSEIDQRMMLAMCEAANKLGPFLPGSTPQFMAPGLALHITGTTRLGKVEEGQQPSKEDFETSVANQYSQVHGHENLYVGGNNVIPDSTACNPTRTSVAYAIKAAADIVKKLEQQGCT</sequence>
<comment type="catalytic activity">
    <reaction evidence="1">
        <text>D-glucose + O2 = 2-dehydro-D-glucose + H2O2</text>
        <dbReference type="Rhea" id="RHEA:10552"/>
        <dbReference type="ChEBI" id="CHEBI:4167"/>
        <dbReference type="ChEBI" id="CHEBI:15379"/>
        <dbReference type="ChEBI" id="CHEBI:16240"/>
        <dbReference type="ChEBI" id="CHEBI:16609"/>
        <dbReference type="EC" id="1.1.3.10"/>
    </reaction>
</comment>
<gene>
    <name evidence="15" type="ORF">RDB_LOCUS29422</name>
</gene>
<evidence type="ECO:0000256" key="9">
    <source>
        <dbReference type="ARBA" id="ARBA00023002"/>
    </source>
</evidence>
<evidence type="ECO:0000313" key="16">
    <source>
        <dbReference type="Proteomes" id="UP000663841"/>
    </source>
</evidence>
<feature type="domain" description="Glucose-methanol-choline oxidoreductase N-terminal" evidence="13">
    <location>
        <begin position="280"/>
        <end position="332"/>
    </location>
</feature>
<dbReference type="SUPFAM" id="SSF54373">
    <property type="entry name" value="FAD-linked reductases, C-terminal domain"/>
    <property type="match status" value="1"/>
</dbReference>
<evidence type="ECO:0000256" key="10">
    <source>
        <dbReference type="ARBA" id="ARBA00030508"/>
    </source>
</evidence>
<dbReference type="PANTHER" id="PTHR42784">
    <property type="entry name" value="PYRANOSE 2-OXIDASE"/>
    <property type="match status" value="1"/>
</dbReference>
<evidence type="ECO:0000313" key="15">
    <source>
        <dbReference type="EMBL" id="CAE6414389.1"/>
    </source>
</evidence>
<evidence type="ECO:0000259" key="14">
    <source>
        <dbReference type="Pfam" id="PF05199"/>
    </source>
</evidence>
<evidence type="ECO:0000256" key="5">
    <source>
        <dbReference type="ARBA" id="ARBA00013082"/>
    </source>
</evidence>
<accession>A0A8H2X3D4</accession>
<dbReference type="Pfam" id="PF00732">
    <property type="entry name" value="GMC_oxred_N"/>
    <property type="match status" value="1"/>
</dbReference>
<dbReference type="InterPro" id="IPR000172">
    <property type="entry name" value="GMC_OxRdtase_N"/>
</dbReference>
<comment type="similarity">
    <text evidence="3">Belongs to the GMC oxidoreductase family.</text>
</comment>
<evidence type="ECO:0000256" key="6">
    <source>
        <dbReference type="ARBA" id="ARBA00016408"/>
    </source>
</evidence>
<dbReference type="Proteomes" id="UP000663841">
    <property type="component" value="Unassembled WGS sequence"/>
</dbReference>
<comment type="cofactor">
    <cofactor evidence="2">
        <name>FAD</name>
        <dbReference type="ChEBI" id="CHEBI:57692"/>
    </cofactor>
</comment>
<dbReference type="EMBL" id="CAJMWW010000068">
    <property type="protein sequence ID" value="CAE6414389.1"/>
    <property type="molecule type" value="Genomic_DNA"/>
</dbReference>
<keyword evidence="9" id="KW-0560">Oxidoreductase</keyword>
<keyword evidence="7" id="KW-0285">Flavoprotein</keyword>
<protein>
    <recommendedName>
        <fullName evidence="6">Pyranose 2-oxidase</fullName>
        <ecNumber evidence="5">1.1.3.10</ecNumber>
    </recommendedName>
    <alternativeName>
        <fullName evidence="11">FAD-oxidoreductase</fullName>
    </alternativeName>
    <alternativeName>
        <fullName evidence="10">Glucose 2-oxidase</fullName>
    </alternativeName>
    <alternativeName>
        <fullName evidence="12">Pyranose:oxygen 2-oxidoreductase</fullName>
    </alternativeName>
</protein>
<evidence type="ECO:0000256" key="12">
    <source>
        <dbReference type="ARBA" id="ARBA00031330"/>
    </source>
</evidence>
<evidence type="ECO:0000256" key="4">
    <source>
        <dbReference type="ARBA" id="ARBA00011881"/>
    </source>
</evidence>
<dbReference type="SUPFAM" id="SSF51905">
    <property type="entry name" value="FAD/NAD(P)-binding domain"/>
    <property type="match status" value="1"/>
</dbReference>
<dbReference type="GO" id="GO:0050233">
    <property type="term" value="F:pyranose oxidase activity"/>
    <property type="evidence" value="ECO:0007669"/>
    <property type="project" value="UniProtKB-EC"/>
</dbReference>
<dbReference type="AlphaFoldDB" id="A0A8H2X3D4"/>
<evidence type="ECO:0000256" key="11">
    <source>
        <dbReference type="ARBA" id="ARBA00031159"/>
    </source>
</evidence>
<dbReference type="NCBIfam" id="TIGR02462">
    <property type="entry name" value="pyranose_ox"/>
    <property type="match status" value="1"/>
</dbReference>
<evidence type="ECO:0000256" key="3">
    <source>
        <dbReference type="ARBA" id="ARBA00010790"/>
    </source>
</evidence>
<proteinExistence type="inferred from homology"/>
<evidence type="ECO:0000256" key="7">
    <source>
        <dbReference type="ARBA" id="ARBA00022630"/>
    </source>
</evidence>
<dbReference type="EC" id="1.1.3.10" evidence="5"/>
<dbReference type="Pfam" id="PF05199">
    <property type="entry name" value="GMC_oxred_C"/>
    <property type="match status" value="1"/>
</dbReference>
<organism evidence="15 16">
    <name type="scientific">Rhizoctonia solani</name>
    <dbReference type="NCBI Taxonomy" id="456999"/>
    <lineage>
        <taxon>Eukaryota</taxon>
        <taxon>Fungi</taxon>
        <taxon>Dikarya</taxon>
        <taxon>Basidiomycota</taxon>
        <taxon>Agaricomycotina</taxon>
        <taxon>Agaricomycetes</taxon>
        <taxon>Cantharellales</taxon>
        <taxon>Ceratobasidiaceae</taxon>
        <taxon>Rhizoctonia</taxon>
    </lineage>
</organism>
<dbReference type="InterPro" id="IPR007867">
    <property type="entry name" value="GMC_OxRtase_C"/>
</dbReference>
<dbReference type="GO" id="GO:0050660">
    <property type="term" value="F:flavin adenine dinucleotide binding"/>
    <property type="evidence" value="ECO:0007669"/>
    <property type="project" value="InterPro"/>
</dbReference>
<evidence type="ECO:0000256" key="1">
    <source>
        <dbReference type="ARBA" id="ARBA00000827"/>
    </source>
</evidence>
<comment type="caution">
    <text evidence="15">The sequence shown here is derived from an EMBL/GenBank/DDBJ whole genome shotgun (WGS) entry which is preliminary data.</text>
</comment>
<dbReference type="Gene3D" id="3.50.50.60">
    <property type="entry name" value="FAD/NAD(P)-binding domain"/>
    <property type="match status" value="2"/>
</dbReference>
<name>A0A8H2X3D4_9AGAM</name>
<evidence type="ECO:0000256" key="8">
    <source>
        <dbReference type="ARBA" id="ARBA00022827"/>
    </source>
</evidence>
<dbReference type="InterPro" id="IPR012814">
    <property type="entry name" value="P2OX"/>
</dbReference>
<dbReference type="InterPro" id="IPR036188">
    <property type="entry name" value="FAD/NAD-bd_sf"/>
</dbReference>
<dbReference type="PANTHER" id="PTHR42784:SF1">
    <property type="entry name" value="PYRANOSE 2-OXIDASE"/>
    <property type="match status" value="1"/>
</dbReference>
<feature type="domain" description="Glucose-methanol-choline oxidoreductase C-terminal" evidence="14">
    <location>
        <begin position="437"/>
        <end position="565"/>
    </location>
</feature>
<reference evidence="15" key="1">
    <citation type="submission" date="2021-01" db="EMBL/GenBank/DDBJ databases">
        <authorList>
            <person name="Kaushik A."/>
        </authorList>
    </citation>
    <scope>NUCLEOTIDE SEQUENCE</scope>
    <source>
        <strain evidence="15">AG3-T5</strain>
    </source>
</reference>
<dbReference type="InterPro" id="IPR051473">
    <property type="entry name" value="P2Ox-like"/>
</dbReference>
<evidence type="ECO:0000259" key="13">
    <source>
        <dbReference type="Pfam" id="PF00732"/>
    </source>
</evidence>
<comment type="subunit">
    <text evidence="4">Homotetramer.</text>
</comment>
<evidence type="ECO:0000256" key="2">
    <source>
        <dbReference type="ARBA" id="ARBA00001974"/>
    </source>
</evidence>
<keyword evidence="8" id="KW-0274">FAD</keyword>